<dbReference type="CDD" id="cd01949">
    <property type="entry name" value="GGDEF"/>
    <property type="match status" value="1"/>
</dbReference>
<dbReference type="InterPro" id="IPR035965">
    <property type="entry name" value="PAS-like_dom_sf"/>
</dbReference>
<organism evidence="4 5">
    <name type="scientific">Neptuniibacter caesariensis</name>
    <dbReference type="NCBI Taxonomy" id="207954"/>
    <lineage>
        <taxon>Bacteria</taxon>
        <taxon>Pseudomonadati</taxon>
        <taxon>Pseudomonadota</taxon>
        <taxon>Gammaproteobacteria</taxon>
        <taxon>Oceanospirillales</taxon>
        <taxon>Oceanospirillaceae</taxon>
        <taxon>Neptuniibacter</taxon>
    </lineage>
</organism>
<dbReference type="Pfam" id="PF13426">
    <property type="entry name" value="PAS_9"/>
    <property type="match status" value="1"/>
</dbReference>
<dbReference type="Gene3D" id="3.30.450.20">
    <property type="entry name" value="PAS domain"/>
    <property type="match status" value="1"/>
</dbReference>
<keyword evidence="5" id="KW-1185">Reference proteome</keyword>
<dbReference type="Proteomes" id="UP000002171">
    <property type="component" value="Unassembled WGS sequence"/>
</dbReference>
<dbReference type="RefSeq" id="WP_007019888.1">
    <property type="nucleotide sequence ID" value="NZ_CH724125.1"/>
</dbReference>
<dbReference type="InterPro" id="IPR052155">
    <property type="entry name" value="Biofilm_reg_signaling"/>
</dbReference>
<reference evidence="4 5" key="1">
    <citation type="submission" date="2006-02" db="EMBL/GenBank/DDBJ databases">
        <authorList>
            <person name="Pinhassi J."/>
            <person name="Pedros-Alio C."/>
            <person name="Ferriera S."/>
            <person name="Johnson J."/>
            <person name="Kravitz S."/>
            <person name="Halpern A."/>
            <person name="Remington K."/>
            <person name="Beeson K."/>
            <person name="Tran B."/>
            <person name="Rogers Y.-H."/>
            <person name="Friedman R."/>
            <person name="Venter J.C."/>
        </authorList>
    </citation>
    <scope>NUCLEOTIDE SEQUENCE [LARGE SCALE GENOMIC DNA]</scope>
    <source>
        <strain evidence="4 5">MED92</strain>
    </source>
</reference>
<dbReference type="EMBL" id="AAOW01000009">
    <property type="protein sequence ID" value="EAR61310.1"/>
    <property type="molecule type" value="Genomic_DNA"/>
</dbReference>
<dbReference type="CDD" id="cd01948">
    <property type="entry name" value="EAL"/>
    <property type="match status" value="1"/>
</dbReference>
<dbReference type="Pfam" id="PF00990">
    <property type="entry name" value="GGDEF"/>
    <property type="match status" value="1"/>
</dbReference>
<dbReference type="InterPro" id="IPR035919">
    <property type="entry name" value="EAL_sf"/>
</dbReference>
<accession>A0A7U8C738</accession>
<dbReference type="SUPFAM" id="SSF55785">
    <property type="entry name" value="PYP-like sensor domain (PAS domain)"/>
    <property type="match status" value="1"/>
</dbReference>
<keyword evidence="1" id="KW-0812">Transmembrane</keyword>
<dbReference type="InterPro" id="IPR001633">
    <property type="entry name" value="EAL_dom"/>
</dbReference>
<sequence length="821" mass="91849">MKLQLRHRIAYKQAKAVLVIAILLGLISTGFQVLLDLEEEKKNAVEDIHRVIASHKDTAASAVYNLNHDQARDITKNLLSHPAIIYASLQDDFGDTLAENSRVPHNGNRGAMILGNLLVDINTSIDTKLDVANQQSEKAILRVKLDSQFITNRLSKRTLNSLVFGVLHNVILALILLVLFYRYLSQPILNIVDWINGLRDGGADQPPYKANDELGSLVDSFSKLWLEKKETTDRLNESVLELSRSESFSRSLMENAGDAMFLCKSDTSIVRTNRQAELTLKIDSNKIIGRSLADFSESFTVAELEKRFDELSDDQVSTFEDLQIDSTGSAFPIEARGIKVHLEEQLYILIMARDITARKAAEKQVYELAFFDTLTGMANRRLFMDRLSSSLVLHQTNGKYGAVLYMDLDRFKTINDSLGHGAGDLLLKAISGRINSIIPTGATSARFGGDEFVILLPEAGIDKESCIEAAAHLAEDIIQQFTDPFLVDSHSLYCTISVGIALFPEQNSNSGDILRRADTALYRVKAKSRNGFQFYDPEMQSSAQERLNVEKGLHQAIEHGELELWYQPQIGAKGECIGAEALLRWNHPERGLVFPGDFIQIAEDSGQIVEIGNWVLAQGVSQLKGWMERGLPSTFRRLAVNVSPLQFMQVDFVDRVSTLLDESGIPGFMLELEITENMLLNNFEIASQKMKLLKKKGVSFAIDDFGTGYSSLKYLRHLPLDILKIDRSFVTDLRPHSEQAAIVQVIIATADRLDLVVIAEGVETTEECNTLSQLGCNCFQGYLFSKPVQAETFFSYVTEREQQLKEQVEKTEVVSPDRRGR</sequence>
<dbReference type="AlphaFoldDB" id="A0A7U8C738"/>
<feature type="transmembrane region" description="Helical" evidence="1">
    <location>
        <begin position="162"/>
        <end position="184"/>
    </location>
</feature>
<dbReference type="Gene3D" id="6.10.340.10">
    <property type="match status" value="1"/>
</dbReference>
<dbReference type="SUPFAM" id="SSF55073">
    <property type="entry name" value="Nucleotide cyclase"/>
    <property type="match status" value="1"/>
</dbReference>
<evidence type="ECO:0000313" key="4">
    <source>
        <dbReference type="EMBL" id="EAR61310.1"/>
    </source>
</evidence>
<proteinExistence type="predicted"/>
<keyword evidence="1" id="KW-0472">Membrane</keyword>
<evidence type="ECO:0000259" key="2">
    <source>
        <dbReference type="PROSITE" id="PS50883"/>
    </source>
</evidence>
<dbReference type="PROSITE" id="PS50883">
    <property type="entry name" value="EAL"/>
    <property type="match status" value="1"/>
</dbReference>
<dbReference type="InterPro" id="IPR000014">
    <property type="entry name" value="PAS"/>
</dbReference>
<protein>
    <submittedName>
        <fullName evidence="4">C-di-GMP phosphodiesterase A-related protein</fullName>
    </submittedName>
</protein>
<comment type="caution">
    <text evidence="4">The sequence shown here is derived from an EMBL/GenBank/DDBJ whole genome shotgun (WGS) entry which is preliminary data.</text>
</comment>
<dbReference type="SUPFAM" id="SSF141868">
    <property type="entry name" value="EAL domain-like"/>
    <property type="match status" value="1"/>
</dbReference>
<keyword evidence="1" id="KW-1133">Transmembrane helix</keyword>
<dbReference type="Gene3D" id="3.20.20.450">
    <property type="entry name" value="EAL domain"/>
    <property type="match status" value="1"/>
</dbReference>
<dbReference type="PANTHER" id="PTHR44757:SF2">
    <property type="entry name" value="BIOFILM ARCHITECTURE MAINTENANCE PROTEIN MBAA"/>
    <property type="match status" value="1"/>
</dbReference>
<dbReference type="NCBIfam" id="TIGR00254">
    <property type="entry name" value="GGDEF"/>
    <property type="match status" value="1"/>
</dbReference>
<feature type="domain" description="EAL" evidence="2">
    <location>
        <begin position="546"/>
        <end position="801"/>
    </location>
</feature>
<dbReference type="SMART" id="SM00267">
    <property type="entry name" value="GGDEF"/>
    <property type="match status" value="1"/>
</dbReference>
<dbReference type="OrthoDB" id="9804951at2"/>
<feature type="domain" description="GGDEF" evidence="3">
    <location>
        <begin position="399"/>
        <end position="537"/>
    </location>
</feature>
<dbReference type="PANTHER" id="PTHR44757">
    <property type="entry name" value="DIGUANYLATE CYCLASE DGCP"/>
    <property type="match status" value="1"/>
</dbReference>
<dbReference type="PROSITE" id="PS50887">
    <property type="entry name" value="GGDEF"/>
    <property type="match status" value="1"/>
</dbReference>
<dbReference type="InterPro" id="IPR043128">
    <property type="entry name" value="Rev_trsase/Diguanyl_cyclase"/>
</dbReference>
<dbReference type="Pfam" id="PF00563">
    <property type="entry name" value="EAL"/>
    <property type="match status" value="1"/>
</dbReference>
<dbReference type="Gene3D" id="3.30.70.270">
    <property type="match status" value="1"/>
</dbReference>
<dbReference type="NCBIfam" id="TIGR00229">
    <property type="entry name" value="sensory_box"/>
    <property type="match status" value="1"/>
</dbReference>
<dbReference type="InterPro" id="IPR000160">
    <property type="entry name" value="GGDEF_dom"/>
</dbReference>
<gene>
    <name evidence="4" type="ORF">MED92_11304</name>
</gene>
<dbReference type="SMART" id="SM00052">
    <property type="entry name" value="EAL"/>
    <property type="match status" value="1"/>
</dbReference>
<name>A0A7U8C738_NEPCE</name>
<evidence type="ECO:0000259" key="3">
    <source>
        <dbReference type="PROSITE" id="PS50887"/>
    </source>
</evidence>
<evidence type="ECO:0000256" key="1">
    <source>
        <dbReference type="SAM" id="Phobius"/>
    </source>
</evidence>
<evidence type="ECO:0000313" key="5">
    <source>
        <dbReference type="Proteomes" id="UP000002171"/>
    </source>
</evidence>
<dbReference type="InterPro" id="IPR029787">
    <property type="entry name" value="Nucleotide_cyclase"/>
</dbReference>